<keyword evidence="5 8" id="KW-1133">Transmembrane helix</keyword>
<comment type="caution">
    <text evidence="10">The sequence shown here is derived from an EMBL/GenBank/DDBJ whole genome shotgun (WGS) entry which is preliminary data.</text>
</comment>
<keyword evidence="11" id="KW-1185">Reference proteome</keyword>
<dbReference type="NCBIfam" id="TIGR00879">
    <property type="entry name" value="SP"/>
    <property type="match status" value="1"/>
</dbReference>
<dbReference type="EMBL" id="JAGPYM010000030">
    <property type="protein sequence ID" value="KAH6877214.1"/>
    <property type="molecule type" value="Genomic_DNA"/>
</dbReference>
<sequence length="506" mass="55391">MLAELRGRALVSIILLTSGVDFLLFGYDQGLFGGILAGERFQAMLGNPSSTMSGLVTAIYDVGCAFGALGAFFFGEKLGRKRSIVYANVIVIIGATIQTASYTYAQMFVARIIAGIGIGLSTVAVPILQSETLPAHNRGSLLVIQSTLLVSGIAIASWLCLATLFAESSMQWRFPVACQILFSSIVLVLSLWLPESPRWVAQRGNVEEARHLLSRILDKEPDGAEVEYQLGEILKFIELEKEAGEASWGEVFRNNTKARNLQRALLGMGPFLMNQWSGINSLTYYLGYILQTYLGYSQLVSLILAGVAFTQCALVSAPPYFFIDRIGRRNTLMISSALCAVCLAIISGCLLDHRHAGAAAATAFMFLFLDCYVLGFLPVSWSYSAEIQPLRVRNKATAVGVFAHWISNFAVVMVTPVGITNIGGNFFWIWAVICALFVPLIYLFGVETSGRTLEEVDQMFFDEPRILMGLNGNHRKVIRRNVREHTSISLVTTGAKGKIEEGKSDV</sequence>
<feature type="transmembrane region" description="Helical" evidence="8">
    <location>
        <begin position="398"/>
        <end position="419"/>
    </location>
</feature>
<dbReference type="InterPro" id="IPR005828">
    <property type="entry name" value="MFS_sugar_transport-like"/>
</dbReference>
<evidence type="ECO:0000256" key="7">
    <source>
        <dbReference type="RuleBase" id="RU003346"/>
    </source>
</evidence>
<dbReference type="InterPro" id="IPR005829">
    <property type="entry name" value="Sugar_transporter_CS"/>
</dbReference>
<dbReference type="OrthoDB" id="6339427at2759"/>
<name>A0A9P9AKD9_9HYPO</name>
<feature type="transmembrane region" description="Helical" evidence="8">
    <location>
        <begin position="108"/>
        <end position="128"/>
    </location>
</feature>
<feature type="transmembrane region" description="Helical" evidence="8">
    <location>
        <begin position="52"/>
        <end position="73"/>
    </location>
</feature>
<evidence type="ECO:0000256" key="1">
    <source>
        <dbReference type="ARBA" id="ARBA00004141"/>
    </source>
</evidence>
<feature type="transmembrane region" description="Helical" evidence="8">
    <location>
        <begin position="85"/>
        <end position="102"/>
    </location>
</feature>
<feature type="transmembrane region" description="Helical" evidence="8">
    <location>
        <begin position="264"/>
        <end position="287"/>
    </location>
</feature>
<dbReference type="InterPro" id="IPR050360">
    <property type="entry name" value="MFS_Sugar_Transporters"/>
</dbReference>
<feature type="transmembrane region" description="Helical" evidence="8">
    <location>
        <begin position="299"/>
        <end position="323"/>
    </location>
</feature>
<evidence type="ECO:0000256" key="3">
    <source>
        <dbReference type="ARBA" id="ARBA00022448"/>
    </source>
</evidence>
<gene>
    <name evidence="10" type="ORF">B0T10DRAFT_584295</name>
</gene>
<evidence type="ECO:0000259" key="9">
    <source>
        <dbReference type="PROSITE" id="PS50850"/>
    </source>
</evidence>
<feature type="transmembrane region" description="Helical" evidence="8">
    <location>
        <begin position="172"/>
        <end position="193"/>
    </location>
</feature>
<dbReference type="SUPFAM" id="SSF103473">
    <property type="entry name" value="MFS general substrate transporter"/>
    <property type="match status" value="1"/>
</dbReference>
<dbReference type="GO" id="GO:0016020">
    <property type="term" value="C:membrane"/>
    <property type="evidence" value="ECO:0007669"/>
    <property type="project" value="UniProtKB-SubCell"/>
</dbReference>
<dbReference type="PROSITE" id="PS50850">
    <property type="entry name" value="MFS"/>
    <property type="match status" value="1"/>
</dbReference>
<dbReference type="PROSITE" id="PS00217">
    <property type="entry name" value="SUGAR_TRANSPORT_2"/>
    <property type="match status" value="1"/>
</dbReference>
<dbReference type="Proteomes" id="UP000777438">
    <property type="component" value="Unassembled WGS sequence"/>
</dbReference>
<evidence type="ECO:0000313" key="10">
    <source>
        <dbReference type="EMBL" id="KAH6877214.1"/>
    </source>
</evidence>
<feature type="transmembrane region" description="Helical" evidence="8">
    <location>
        <begin position="330"/>
        <end position="351"/>
    </location>
</feature>
<feature type="transmembrane region" description="Helical" evidence="8">
    <location>
        <begin position="140"/>
        <end position="166"/>
    </location>
</feature>
<dbReference type="PANTHER" id="PTHR48022">
    <property type="entry name" value="PLASTIDIC GLUCOSE TRANSPORTER 4"/>
    <property type="match status" value="1"/>
</dbReference>
<accession>A0A9P9AKD9</accession>
<reference evidence="10 11" key="1">
    <citation type="journal article" date="2021" name="Nat. Commun.">
        <title>Genetic determinants of endophytism in the Arabidopsis root mycobiome.</title>
        <authorList>
            <person name="Mesny F."/>
            <person name="Miyauchi S."/>
            <person name="Thiergart T."/>
            <person name="Pickel B."/>
            <person name="Atanasova L."/>
            <person name="Karlsson M."/>
            <person name="Huettel B."/>
            <person name="Barry K.W."/>
            <person name="Haridas S."/>
            <person name="Chen C."/>
            <person name="Bauer D."/>
            <person name="Andreopoulos W."/>
            <person name="Pangilinan J."/>
            <person name="LaButti K."/>
            <person name="Riley R."/>
            <person name="Lipzen A."/>
            <person name="Clum A."/>
            <person name="Drula E."/>
            <person name="Henrissat B."/>
            <person name="Kohler A."/>
            <person name="Grigoriev I.V."/>
            <person name="Martin F.M."/>
            <person name="Hacquard S."/>
        </authorList>
    </citation>
    <scope>NUCLEOTIDE SEQUENCE [LARGE SCALE GENOMIC DNA]</scope>
    <source>
        <strain evidence="10 11">MPI-CAGE-CH-0241</strain>
    </source>
</reference>
<keyword evidence="4 8" id="KW-0812">Transmembrane</keyword>
<dbReference type="Gene3D" id="1.20.1250.20">
    <property type="entry name" value="MFS general substrate transporter like domains"/>
    <property type="match status" value="1"/>
</dbReference>
<dbReference type="Pfam" id="PF00083">
    <property type="entry name" value="Sugar_tr"/>
    <property type="match status" value="1"/>
</dbReference>
<evidence type="ECO:0000256" key="6">
    <source>
        <dbReference type="ARBA" id="ARBA00023136"/>
    </source>
</evidence>
<evidence type="ECO:0000256" key="8">
    <source>
        <dbReference type="SAM" id="Phobius"/>
    </source>
</evidence>
<feature type="transmembrane region" description="Helical" evidence="8">
    <location>
        <begin position="425"/>
        <end position="444"/>
    </location>
</feature>
<dbReference type="InterPro" id="IPR020846">
    <property type="entry name" value="MFS_dom"/>
</dbReference>
<comment type="subcellular location">
    <subcellularLocation>
        <location evidence="1">Membrane</location>
        <topology evidence="1">Multi-pass membrane protein</topology>
    </subcellularLocation>
</comment>
<feature type="domain" description="Major facilitator superfamily (MFS) profile" evidence="9">
    <location>
        <begin position="14"/>
        <end position="449"/>
    </location>
</feature>
<organism evidence="10 11">
    <name type="scientific">Thelonectria olida</name>
    <dbReference type="NCBI Taxonomy" id="1576542"/>
    <lineage>
        <taxon>Eukaryota</taxon>
        <taxon>Fungi</taxon>
        <taxon>Dikarya</taxon>
        <taxon>Ascomycota</taxon>
        <taxon>Pezizomycotina</taxon>
        <taxon>Sordariomycetes</taxon>
        <taxon>Hypocreomycetidae</taxon>
        <taxon>Hypocreales</taxon>
        <taxon>Nectriaceae</taxon>
        <taxon>Thelonectria</taxon>
    </lineage>
</organism>
<dbReference type="AlphaFoldDB" id="A0A9P9AKD9"/>
<dbReference type="InterPro" id="IPR036259">
    <property type="entry name" value="MFS_trans_sf"/>
</dbReference>
<dbReference type="PRINTS" id="PR00171">
    <property type="entry name" value="SUGRTRNSPORT"/>
</dbReference>
<dbReference type="GO" id="GO:0005351">
    <property type="term" value="F:carbohydrate:proton symporter activity"/>
    <property type="evidence" value="ECO:0007669"/>
    <property type="project" value="TreeGrafter"/>
</dbReference>
<dbReference type="PANTHER" id="PTHR48022:SF28">
    <property type="entry name" value="MAJOR FACILITATOR SUPERFAMILY (MFS) PROFILE DOMAIN-CONTAINING PROTEIN-RELATED"/>
    <property type="match status" value="1"/>
</dbReference>
<proteinExistence type="inferred from homology"/>
<comment type="similarity">
    <text evidence="2 7">Belongs to the major facilitator superfamily. Sugar transporter (TC 2.A.1.1) family.</text>
</comment>
<dbReference type="FunFam" id="1.20.1250.20:FF:000134">
    <property type="entry name" value="MFS sugar transporter protein"/>
    <property type="match status" value="1"/>
</dbReference>
<dbReference type="InterPro" id="IPR003663">
    <property type="entry name" value="Sugar/inositol_transpt"/>
</dbReference>
<feature type="transmembrane region" description="Helical" evidence="8">
    <location>
        <begin position="9"/>
        <end position="27"/>
    </location>
</feature>
<protein>
    <submittedName>
        <fullName evidence="10">General substrate transporter</fullName>
    </submittedName>
</protein>
<evidence type="ECO:0000256" key="5">
    <source>
        <dbReference type="ARBA" id="ARBA00022989"/>
    </source>
</evidence>
<keyword evidence="3 7" id="KW-0813">Transport</keyword>
<evidence type="ECO:0000313" key="11">
    <source>
        <dbReference type="Proteomes" id="UP000777438"/>
    </source>
</evidence>
<evidence type="ECO:0000256" key="4">
    <source>
        <dbReference type="ARBA" id="ARBA00022692"/>
    </source>
</evidence>
<keyword evidence="6 8" id="KW-0472">Membrane</keyword>
<feature type="transmembrane region" description="Helical" evidence="8">
    <location>
        <begin position="357"/>
        <end position="377"/>
    </location>
</feature>
<evidence type="ECO:0000256" key="2">
    <source>
        <dbReference type="ARBA" id="ARBA00010992"/>
    </source>
</evidence>